<dbReference type="PANTHER" id="PTHR46268:SF8">
    <property type="entry name" value="UNIVERSAL STRESS PROTEIN SLL1388"/>
    <property type="match status" value="1"/>
</dbReference>
<evidence type="ECO:0000259" key="2">
    <source>
        <dbReference type="Pfam" id="PF00582"/>
    </source>
</evidence>
<feature type="domain" description="UspA" evidence="2">
    <location>
        <begin position="180"/>
        <end position="332"/>
    </location>
</feature>
<dbReference type="RefSeq" id="WP_193993814.1">
    <property type="nucleotide sequence ID" value="NZ_JADEXP010000123.1"/>
</dbReference>
<dbReference type="InterPro" id="IPR014729">
    <property type="entry name" value="Rossmann-like_a/b/a_fold"/>
</dbReference>
<feature type="domain" description="UspA" evidence="2">
    <location>
        <begin position="78"/>
        <end position="157"/>
    </location>
</feature>
<organism evidence="3 4">
    <name type="scientific">Leptolyngbya cf. ectocarpi LEGE 11479</name>
    <dbReference type="NCBI Taxonomy" id="1828722"/>
    <lineage>
        <taxon>Bacteria</taxon>
        <taxon>Bacillati</taxon>
        <taxon>Cyanobacteriota</taxon>
        <taxon>Cyanophyceae</taxon>
        <taxon>Leptolyngbyales</taxon>
        <taxon>Leptolyngbyaceae</taxon>
        <taxon>Leptolyngbya group</taxon>
        <taxon>Leptolyngbya</taxon>
    </lineage>
</organism>
<evidence type="ECO:0000256" key="1">
    <source>
        <dbReference type="ARBA" id="ARBA00008791"/>
    </source>
</evidence>
<dbReference type="SUPFAM" id="SSF52402">
    <property type="entry name" value="Adenine nucleotide alpha hydrolases-like"/>
    <property type="match status" value="2"/>
</dbReference>
<evidence type="ECO:0000313" key="4">
    <source>
        <dbReference type="Proteomes" id="UP000615026"/>
    </source>
</evidence>
<dbReference type="InterPro" id="IPR006016">
    <property type="entry name" value="UspA"/>
</dbReference>
<accession>A0A928ZUU1</accession>
<name>A0A928ZUU1_LEPEC</name>
<reference evidence="3" key="1">
    <citation type="submission" date="2020-10" db="EMBL/GenBank/DDBJ databases">
        <authorList>
            <person name="Castelo-Branco R."/>
            <person name="Eusebio N."/>
            <person name="Adriana R."/>
            <person name="Vieira A."/>
            <person name="Brugerolle De Fraissinette N."/>
            <person name="Rezende De Castro R."/>
            <person name="Schneider M.P."/>
            <person name="Vasconcelos V."/>
            <person name="Leao P.N."/>
        </authorList>
    </citation>
    <scope>NUCLEOTIDE SEQUENCE</scope>
    <source>
        <strain evidence="3">LEGE 11479</strain>
    </source>
</reference>
<dbReference type="PROSITE" id="PS51257">
    <property type="entry name" value="PROKAR_LIPOPROTEIN"/>
    <property type="match status" value="1"/>
</dbReference>
<dbReference type="PANTHER" id="PTHR46268">
    <property type="entry name" value="STRESS RESPONSE PROTEIN NHAX"/>
    <property type="match status" value="1"/>
</dbReference>
<sequence>MIRKIVVGLDNSELSLNALQQALMFAQSCDAELKLAHVLVDGEPGAPQFSGYFGGPLYPSINTTVLDVYQTDWNQFVERSQAKLDQQVSETRQTGVTVSGSLLYGNPGATLCELAQSWDADLVVVGSRGLSGISELLIGSVSNHVLHHAPCSVLIVHAHGQSRPPSNRLDGDSHAAHPPQRILVAMDRSETAINSMATALALAQLYQAEIRLVHVIDEDEPGMPQKLIFSDSQYILQHSELLFAEYKQEWNRFVNNWWQWLQQRVDEIEAEGIEAICDVVQGRTGQRICELAQDWPADLIVMGCRGFSGIRELVVGSVSYYVSHRAVCPVLINRPQPSTSKQLFDVEASRQVAHTG</sequence>
<dbReference type="Proteomes" id="UP000615026">
    <property type="component" value="Unassembled WGS sequence"/>
</dbReference>
<protein>
    <submittedName>
        <fullName evidence="3">Universal stress protein</fullName>
    </submittedName>
</protein>
<dbReference type="Gene3D" id="3.40.50.620">
    <property type="entry name" value="HUPs"/>
    <property type="match status" value="2"/>
</dbReference>
<dbReference type="EMBL" id="JADEXP010000123">
    <property type="protein sequence ID" value="MBE9067856.1"/>
    <property type="molecule type" value="Genomic_DNA"/>
</dbReference>
<dbReference type="InterPro" id="IPR006015">
    <property type="entry name" value="Universal_stress_UspA"/>
</dbReference>
<dbReference type="Pfam" id="PF00582">
    <property type="entry name" value="Usp"/>
    <property type="match status" value="3"/>
</dbReference>
<evidence type="ECO:0000313" key="3">
    <source>
        <dbReference type="EMBL" id="MBE9067856.1"/>
    </source>
</evidence>
<dbReference type="AlphaFoldDB" id="A0A928ZUU1"/>
<feature type="domain" description="UspA" evidence="2">
    <location>
        <begin position="1"/>
        <end position="46"/>
    </location>
</feature>
<comment type="caution">
    <text evidence="3">The sequence shown here is derived from an EMBL/GenBank/DDBJ whole genome shotgun (WGS) entry which is preliminary data.</text>
</comment>
<dbReference type="CDD" id="cd00293">
    <property type="entry name" value="USP-like"/>
    <property type="match status" value="2"/>
</dbReference>
<proteinExistence type="inferred from homology"/>
<keyword evidence="4" id="KW-1185">Reference proteome</keyword>
<dbReference type="PRINTS" id="PR01438">
    <property type="entry name" value="UNVRSLSTRESS"/>
</dbReference>
<gene>
    <name evidence="3" type="ORF">IQ260_14470</name>
</gene>
<comment type="similarity">
    <text evidence="1">Belongs to the universal stress protein A family.</text>
</comment>